<name>A0A4V1X973_9PEZI</name>
<dbReference type="InterPro" id="IPR016166">
    <property type="entry name" value="FAD-bd_PCMH"/>
</dbReference>
<dbReference type="Gene3D" id="3.30.465.10">
    <property type="match status" value="1"/>
</dbReference>
<dbReference type="AlphaFoldDB" id="A0A4V1X973"/>
<organism evidence="6 7">
    <name type="scientific">Monosporascus ibericus</name>
    <dbReference type="NCBI Taxonomy" id="155417"/>
    <lineage>
        <taxon>Eukaryota</taxon>
        <taxon>Fungi</taxon>
        <taxon>Dikarya</taxon>
        <taxon>Ascomycota</taxon>
        <taxon>Pezizomycotina</taxon>
        <taxon>Sordariomycetes</taxon>
        <taxon>Xylariomycetidae</taxon>
        <taxon>Xylariales</taxon>
        <taxon>Xylariales incertae sedis</taxon>
        <taxon>Monosporascus</taxon>
    </lineage>
</organism>
<gene>
    <name evidence="6" type="ORF">DL764_008653</name>
</gene>
<dbReference type="PANTHER" id="PTHR42973:SF22">
    <property type="entry name" value="FAD-BINDING PCMH-TYPE DOMAIN-CONTAINING PROTEIN-RELATED"/>
    <property type="match status" value="1"/>
</dbReference>
<keyword evidence="3" id="KW-0274">FAD</keyword>
<evidence type="ECO:0000256" key="1">
    <source>
        <dbReference type="ARBA" id="ARBA00005466"/>
    </source>
</evidence>
<feature type="domain" description="FAD-binding PCMH-type" evidence="5">
    <location>
        <begin position="39"/>
        <end position="215"/>
    </location>
</feature>
<sequence length="419" mass="45916">MPLSDAIEAVKRISRDLVVLPGSEEYDGITKSYFSELERELKPACFLTPSSVSQVADIVKAIKPFAGRSTVAICGSGQQATPGVANVHHGLTIHLRNLRGIEIDTEKKIVSVAAGERMGKVYETVMACRTWCSGLSYFSYARGFVCDNVVNYEIVLASGEIVNANAETNRDLWIALKGGGNNFGIVTRFDLSVFEQGQLWGGKIFLGYAAALGDIMCMNDIFCLNPGKPKALEPFADIQPQIDQMKTLRVDSLKSFTDEAFAGALANRVVKMSTSVKADTEILEYAVKTYHASFEKLKGVKNLLFSISFEPVPVSLIEQSISRGGNSLGLKTSDGPLVVVLFYTSWDSPSDDKIVYEVNKEALETIDSEAQRKKVSAAYRYLNYTLTHQDPISSYGSESKTHLQAVSAKYDPEGFFCHS</sequence>
<dbReference type="SUPFAM" id="SSF56176">
    <property type="entry name" value="FAD-binding/transporter-associated domain-like"/>
    <property type="match status" value="1"/>
</dbReference>
<dbReference type="Proteomes" id="UP000293360">
    <property type="component" value="Unassembled WGS sequence"/>
</dbReference>
<evidence type="ECO:0000256" key="2">
    <source>
        <dbReference type="ARBA" id="ARBA00022630"/>
    </source>
</evidence>
<evidence type="ECO:0000256" key="3">
    <source>
        <dbReference type="ARBA" id="ARBA00022827"/>
    </source>
</evidence>
<reference evidence="6 7" key="1">
    <citation type="submission" date="2018-06" db="EMBL/GenBank/DDBJ databases">
        <title>Complete Genomes of Monosporascus.</title>
        <authorList>
            <person name="Robinson A.J."/>
            <person name="Natvig D.O."/>
        </authorList>
    </citation>
    <scope>NUCLEOTIDE SEQUENCE [LARGE SCALE GENOMIC DNA]</scope>
    <source>
        <strain evidence="6 7">CBS 110550</strain>
    </source>
</reference>
<protein>
    <recommendedName>
        <fullName evidence="5">FAD-binding PCMH-type domain-containing protein</fullName>
    </recommendedName>
</protein>
<dbReference type="STRING" id="155417.A0A4V1X973"/>
<dbReference type="EMBL" id="QJNU01000707">
    <property type="protein sequence ID" value="RYO88963.1"/>
    <property type="molecule type" value="Genomic_DNA"/>
</dbReference>
<keyword evidence="2" id="KW-0285">Flavoprotein</keyword>
<dbReference type="OrthoDB" id="2151789at2759"/>
<proteinExistence type="inferred from homology"/>
<dbReference type="GO" id="GO:0016491">
    <property type="term" value="F:oxidoreductase activity"/>
    <property type="evidence" value="ECO:0007669"/>
    <property type="project" value="UniProtKB-KW"/>
</dbReference>
<dbReference type="PANTHER" id="PTHR42973">
    <property type="entry name" value="BINDING OXIDOREDUCTASE, PUTATIVE (AFU_ORTHOLOGUE AFUA_1G17690)-RELATED"/>
    <property type="match status" value="1"/>
</dbReference>
<evidence type="ECO:0000313" key="6">
    <source>
        <dbReference type="EMBL" id="RYO88963.1"/>
    </source>
</evidence>
<dbReference type="InterPro" id="IPR050416">
    <property type="entry name" value="FAD-linked_Oxidoreductase"/>
</dbReference>
<keyword evidence="7" id="KW-1185">Reference proteome</keyword>
<evidence type="ECO:0000313" key="7">
    <source>
        <dbReference type="Proteomes" id="UP000293360"/>
    </source>
</evidence>
<evidence type="ECO:0000256" key="4">
    <source>
        <dbReference type="ARBA" id="ARBA00023002"/>
    </source>
</evidence>
<dbReference type="InterPro" id="IPR036318">
    <property type="entry name" value="FAD-bd_PCMH-like_sf"/>
</dbReference>
<dbReference type="InterPro" id="IPR006094">
    <property type="entry name" value="Oxid_FAD_bind_N"/>
</dbReference>
<keyword evidence="4" id="KW-0560">Oxidoreductase</keyword>
<dbReference type="GO" id="GO:0071949">
    <property type="term" value="F:FAD binding"/>
    <property type="evidence" value="ECO:0007669"/>
    <property type="project" value="InterPro"/>
</dbReference>
<comment type="caution">
    <text evidence="6">The sequence shown here is derived from an EMBL/GenBank/DDBJ whole genome shotgun (WGS) entry which is preliminary data.</text>
</comment>
<dbReference type="Pfam" id="PF01565">
    <property type="entry name" value="FAD_binding_4"/>
    <property type="match status" value="1"/>
</dbReference>
<dbReference type="PROSITE" id="PS51387">
    <property type="entry name" value="FAD_PCMH"/>
    <property type="match status" value="1"/>
</dbReference>
<dbReference type="InterPro" id="IPR016169">
    <property type="entry name" value="FAD-bd_PCMH_sub2"/>
</dbReference>
<evidence type="ECO:0000259" key="5">
    <source>
        <dbReference type="PROSITE" id="PS51387"/>
    </source>
</evidence>
<comment type="similarity">
    <text evidence="1">Belongs to the oxygen-dependent FAD-linked oxidoreductase family.</text>
</comment>
<accession>A0A4V1X973</accession>